<dbReference type="Pfam" id="PF25910">
    <property type="entry name" value="AHC1_N"/>
    <property type="match status" value="1"/>
</dbReference>
<keyword evidence="5" id="KW-1185">Reference proteome</keyword>
<feature type="region of interest" description="Disordered" evidence="1">
    <location>
        <begin position="258"/>
        <end position="281"/>
    </location>
</feature>
<reference evidence="4 5" key="1">
    <citation type="journal article" date="2016" name="Proc. Natl. Acad. Sci. U.S.A.">
        <title>Comparative genomics of biotechnologically important yeasts.</title>
        <authorList>
            <person name="Riley R."/>
            <person name="Haridas S."/>
            <person name="Wolfe K.H."/>
            <person name="Lopes M.R."/>
            <person name="Hittinger C.T."/>
            <person name="Goeker M."/>
            <person name="Salamov A.A."/>
            <person name="Wisecaver J.H."/>
            <person name="Long T.M."/>
            <person name="Calvey C.H."/>
            <person name="Aerts A.L."/>
            <person name="Barry K.W."/>
            <person name="Choi C."/>
            <person name="Clum A."/>
            <person name="Coughlan A.Y."/>
            <person name="Deshpande S."/>
            <person name="Douglass A.P."/>
            <person name="Hanson S.J."/>
            <person name="Klenk H.-P."/>
            <person name="LaButti K.M."/>
            <person name="Lapidus A."/>
            <person name="Lindquist E.A."/>
            <person name="Lipzen A.M."/>
            <person name="Meier-Kolthoff J.P."/>
            <person name="Ohm R.A."/>
            <person name="Otillar R.P."/>
            <person name="Pangilinan J.L."/>
            <person name="Peng Y."/>
            <person name="Rokas A."/>
            <person name="Rosa C.A."/>
            <person name="Scheuner C."/>
            <person name="Sibirny A.A."/>
            <person name="Slot J.C."/>
            <person name="Stielow J.B."/>
            <person name="Sun H."/>
            <person name="Kurtzman C.P."/>
            <person name="Blackwell M."/>
            <person name="Grigoriev I.V."/>
            <person name="Jeffries T.W."/>
        </authorList>
    </citation>
    <scope>NUCLEOTIDE SEQUENCE [LARGE SCALE GENOMIC DNA]</scope>
    <source>
        <strain evidence="5">ATCC 58044 / CBS 1984 / NCYC 433 / NRRL Y-366-8</strain>
    </source>
</reference>
<evidence type="ECO:0000256" key="1">
    <source>
        <dbReference type="SAM" id="MobiDB-lite"/>
    </source>
</evidence>
<evidence type="ECO:0000259" key="2">
    <source>
        <dbReference type="Pfam" id="PF25909"/>
    </source>
</evidence>
<feature type="region of interest" description="Disordered" evidence="1">
    <location>
        <begin position="400"/>
        <end position="445"/>
    </location>
</feature>
<gene>
    <name evidence="4" type="ORF">WICANDRAFT_77943</name>
</gene>
<evidence type="ECO:0000313" key="5">
    <source>
        <dbReference type="Proteomes" id="UP000094112"/>
    </source>
</evidence>
<organism evidence="4 5">
    <name type="scientific">Wickerhamomyces anomalus (strain ATCC 58044 / CBS 1984 / NCYC 433 / NRRL Y-366-8)</name>
    <name type="common">Yeast</name>
    <name type="synonym">Hansenula anomala</name>
    <dbReference type="NCBI Taxonomy" id="683960"/>
    <lineage>
        <taxon>Eukaryota</taxon>
        <taxon>Fungi</taxon>
        <taxon>Dikarya</taxon>
        <taxon>Ascomycota</taxon>
        <taxon>Saccharomycotina</taxon>
        <taxon>Saccharomycetes</taxon>
        <taxon>Phaffomycetales</taxon>
        <taxon>Wickerhamomycetaceae</taxon>
        <taxon>Wickerhamomyces</taxon>
    </lineage>
</organism>
<feature type="domain" description="AHC1 N-terminal" evidence="3">
    <location>
        <begin position="54"/>
        <end position="104"/>
    </location>
</feature>
<dbReference type="RefSeq" id="XP_019040515.1">
    <property type="nucleotide sequence ID" value="XM_019184638.1"/>
</dbReference>
<feature type="compositionally biased region" description="Polar residues" evidence="1">
    <location>
        <begin position="328"/>
        <end position="344"/>
    </location>
</feature>
<dbReference type="InterPro" id="IPR058706">
    <property type="entry name" value="zf-C2H2_AHC1-like"/>
</dbReference>
<feature type="compositionally biased region" description="Basic residues" evidence="1">
    <location>
        <begin position="345"/>
        <end position="356"/>
    </location>
</feature>
<dbReference type="Proteomes" id="UP000094112">
    <property type="component" value="Unassembled WGS sequence"/>
</dbReference>
<dbReference type="EMBL" id="KV454209">
    <property type="protein sequence ID" value="ODQ61308.1"/>
    <property type="molecule type" value="Genomic_DNA"/>
</dbReference>
<name>A0A1E3P7H2_WICAA</name>
<dbReference type="AlphaFoldDB" id="A0A1E3P7H2"/>
<sequence length="445" mass="49565">MSQESGYNFNSSGSDHDQNKSNIYLQIATPKSPNSDGFSPTEIHDEEHSLEDEIKQNVINQIDVEILLKHREYNLVQNEISKVQTQLDTLQKLHDDPAYSKYVQNVIDMRDGVKNELNNYNTSTNDSEIITRRHSFYNIRKSGSEEPPKPHRTSYGGLRPVVDSNGNKICVHKRSDGVIVKIECPTCARSDFGSAQGFLNHARLAHQVEYKSQDHAALVCGAILPDIEQDDIGIASIQKLKDMGIDADKNLAPGVFTNGSIGSSDEMSGPQKKKARRSISKTGVPSGYLEKLYNKEVSDEGTFKEIYQDATTKTEVDFGDDDPEATTPPISQDSSTLENQQQSKLFKKGHNRRKSRGGLSAVTFDDQIPSTSSEHEVEKLSPRDITAQELIVEEHLNSSASTVRFSENSITFGEVDGLTPAQRRRVPTIPNPLRTRSRSSRENSN</sequence>
<dbReference type="GeneID" id="30201884"/>
<dbReference type="Pfam" id="PF25909">
    <property type="entry name" value="zf-C2H2_AHC1"/>
    <property type="match status" value="1"/>
</dbReference>
<feature type="domain" description="AHC1-like C2H2 zinc-finger" evidence="2">
    <location>
        <begin position="161"/>
        <end position="253"/>
    </location>
</feature>
<evidence type="ECO:0000313" key="4">
    <source>
        <dbReference type="EMBL" id="ODQ61308.1"/>
    </source>
</evidence>
<dbReference type="InterPro" id="IPR058707">
    <property type="entry name" value="AHC1_N"/>
</dbReference>
<feature type="region of interest" description="Disordered" evidence="1">
    <location>
        <begin position="139"/>
        <end position="158"/>
    </location>
</feature>
<evidence type="ECO:0008006" key="6">
    <source>
        <dbReference type="Google" id="ProtNLM"/>
    </source>
</evidence>
<proteinExistence type="predicted"/>
<feature type="region of interest" description="Disordered" evidence="1">
    <location>
        <begin position="314"/>
        <end position="381"/>
    </location>
</feature>
<feature type="compositionally biased region" description="Polar residues" evidence="1">
    <location>
        <begin position="400"/>
        <end position="411"/>
    </location>
</feature>
<accession>A0A1E3P7H2</accession>
<protein>
    <recommendedName>
        <fullName evidence="6">Protein AHC1</fullName>
    </recommendedName>
</protein>
<dbReference type="OrthoDB" id="5355528at2759"/>
<dbReference type="STRING" id="683960.A0A1E3P7H2"/>
<evidence type="ECO:0000259" key="3">
    <source>
        <dbReference type="Pfam" id="PF25910"/>
    </source>
</evidence>